<organism evidence="3">
    <name type="scientific">Halomonas sp. H10-59</name>
    <dbReference type="NCBI Taxonomy" id="2950874"/>
    <lineage>
        <taxon>Bacteria</taxon>
        <taxon>Pseudomonadati</taxon>
        <taxon>Pseudomonadota</taxon>
        <taxon>Gammaproteobacteria</taxon>
        <taxon>Oceanospirillales</taxon>
        <taxon>Halomonadaceae</taxon>
        <taxon>Halomonas</taxon>
    </lineage>
</organism>
<dbReference type="Gene3D" id="3.40.190.170">
    <property type="entry name" value="Bacterial extracellular solute-binding protein, family 7"/>
    <property type="match status" value="1"/>
</dbReference>
<dbReference type="RefSeq" id="WP_348814554.1">
    <property type="nucleotide sequence ID" value="NZ_CP098828.1"/>
</dbReference>
<reference evidence="3" key="1">
    <citation type="submission" date="2022-06" db="EMBL/GenBank/DDBJ databases">
        <title>A novel DMS-producing enzyme.</title>
        <authorList>
            <person name="Zhang Y."/>
        </authorList>
    </citation>
    <scope>NUCLEOTIDE SEQUENCE</scope>
    <source>
        <strain evidence="3">H10-59</strain>
    </source>
</reference>
<dbReference type="AlphaFoldDB" id="A0AAU7KRU9"/>
<dbReference type="PANTHER" id="PTHR33376:SF3">
    <property type="entry name" value="C4-DICARBOXYLATE-BINDING PROTEIN"/>
    <property type="match status" value="1"/>
</dbReference>
<evidence type="ECO:0000313" key="3">
    <source>
        <dbReference type="EMBL" id="XBO73883.1"/>
    </source>
</evidence>
<proteinExistence type="predicted"/>
<dbReference type="GO" id="GO:0030288">
    <property type="term" value="C:outer membrane-bounded periplasmic space"/>
    <property type="evidence" value="ECO:0007669"/>
    <property type="project" value="InterPro"/>
</dbReference>
<dbReference type="EMBL" id="CP098828">
    <property type="protein sequence ID" value="XBO73883.1"/>
    <property type="molecule type" value="Genomic_DNA"/>
</dbReference>
<evidence type="ECO:0000256" key="1">
    <source>
        <dbReference type="ARBA" id="ARBA00022729"/>
    </source>
</evidence>
<dbReference type="NCBIfam" id="NF037995">
    <property type="entry name" value="TRAP_S1"/>
    <property type="match status" value="1"/>
</dbReference>
<protein>
    <submittedName>
        <fullName evidence="3">C4-dicarboxylate TRAP transporter substrate-binding protein</fullName>
    </submittedName>
</protein>
<accession>A0AAU7KRU9</accession>
<dbReference type="InterPro" id="IPR038404">
    <property type="entry name" value="TRAP_DctP_sf"/>
</dbReference>
<dbReference type="Pfam" id="PF03480">
    <property type="entry name" value="DctP"/>
    <property type="match status" value="1"/>
</dbReference>
<dbReference type="PIRSF" id="PIRSF006470">
    <property type="entry name" value="DctB"/>
    <property type="match status" value="1"/>
</dbReference>
<dbReference type="InterPro" id="IPR004682">
    <property type="entry name" value="TRAP_DctP"/>
</dbReference>
<dbReference type="CDD" id="cd13669">
    <property type="entry name" value="PBP2_TRAP_TM0322_like"/>
    <property type="match status" value="1"/>
</dbReference>
<keyword evidence="1 2" id="KW-0732">Signal</keyword>
<feature type="chain" id="PRO_5043896557" evidence="2">
    <location>
        <begin position="21"/>
        <end position="322"/>
    </location>
</feature>
<gene>
    <name evidence="3" type="ORF">NFG57_13745</name>
</gene>
<name>A0AAU7KRU9_9GAMM</name>
<dbReference type="InterPro" id="IPR018389">
    <property type="entry name" value="DctP_fam"/>
</dbReference>
<sequence>MFKKSVILAAAVLSSTQALAAYELNLSTAQSSQDPMVKAMENAAERIEERSEGEVTLNIFSSSQLGADNDMIEQIRNGANIAVLTDAGRLSEFQPELGILAAPYLVESHEDYDRITSFEPYLEWVELLAENTGMRLMNYNWFQGTRQMFTQKPIEGPEDLDGVRIRTINSPGWIKTIEGMGATPVPLPWSEIYSAIQLGTIDGAEAQLTGAHGLRLQEVTSNVTLTNHIHLMTGLLVSERWYQELPDELRSMLDEELKKAGDEATQMTVDAQADVRKEMEEAGVEFAEVDTELFSSQMQAVYDDMGWTELREQLEPVLSAGE</sequence>
<feature type="signal peptide" evidence="2">
    <location>
        <begin position="1"/>
        <end position="20"/>
    </location>
</feature>
<dbReference type="GO" id="GO:0055085">
    <property type="term" value="P:transmembrane transport"/>
    <property type="evidence" value="ECO:0007669"/>
    <property type="project" value="InterPro"/>
</dbReference>
<dbReference type="PANTHER" id="PTHR33376">
    <property type="match status" value="1"/>
</dbReference>
<evidence type="ECO:0000256" key="2">
    <source>
        <dbReference type="SAM" id="SignalP"/>
    </source>
</evidence>